<dbReference type="Proteomes" id="UP000410492">
    <property type="component" value="Unassembled WGS sequence"/>
</dbReference>
<dbReference type="EMBL" id="CAACVG010000375">
    <property type="protein sequence ID" value="VEN33996.1"/>
    <property type="molecule type" value="Genomic_DNA"/>
</dbReference>
<accession>A0A653BEH5</accession>
<reference evidence="1 2" key="1">
    <citation type="submission" date="2019-01" db="EMBL/GenBank/DDBJ databases">
        <authorList>
            <person name="Sayadi A."/>
        </authorList>
    </citation>
    <scope>NUCLEOTIDE SEQUENCE [LARGE SCALE GENOMIC DNA]</scope>
</reference>
<sequence length="54" mass="6385">MNIEAITKIRVLENSISYFRMTFSFPSEREANSFSKKFFVKPLFLFAFASYFSV</sequence>
<evidence type="ECO:0000313" key="1">
    <source>
        <dbReference type="EMBL" id="VEN33996.1"/>
    </source>
</evidence>
<dbReference type="OrthoDB" id="6814414at2759"/>
<protein>
    <submittedName>
        <fullName evidence="1">Uncharacterized protein</fullName>
    </submittedName>
</protein>
<keyword evidence="2" id="KW-1185">Reference proteome</keyword>
<proteinExistence type="predicted"/>
<gene>
    <name evidence="1" type="ORF">CALMAC_LOCUS345</name>
</gene>
<organism evidence="1 2">
    <name type="scientific">Callosobruchus maculatus</name>
    <name type="common">Southern cowpea weevil</name>
    <name type="synonym">Pulse bruchid</name>
    <dbReference type="NCBI Taxonomy" id="64391"/>
    <lineage>
        <taxon>Eukaryota</taxon>
        <taxon>Metazoa</taxon>
        <taxon>Ecdysozoa</taxon>
        <taxon>Arthropoda</taxon>
        <taxon>Hexapoda</taxon>
        <taxon>Insecta</taxon>
        <taxon>Pterygota</taxon>
        <taxon>Neoptera</taxon>
        <taxon>Endopterygota</taxon>
        <taxon>Coleoptera</taxon>
        <taxon>Polyphaga</taxon>
        <taxon>Cucujiformia</taxon>
        <taxon>Chrysomeloidea</taxon>
        <taxon>Chrysomelidae</taxon>
        <taxon>Bruchinae</taxon>
        <taxon>Bruchini</taxon>
        <taxon>Callosobruchus</taxon>
    </lineage>
</organism>
<evidence type="ECO:0000313" key="2">
    <source>
        <dbReference type="Proteomes" id="UP000410492"/>
    </source>
</evidence>
<feature type="non-terminal residue" evidence="1">
    <location>
        <position position="54"/>
    </location>
</feature>
<dbReference type="AlphaFoldDB" id="A0A653BEH5"/>
<name>A0A653BEH5_CALMS</name>